<comment type="caution">
    <text evidence="12">The sequence shown here is derived from an EMBL/GenBank/DDBJ whole genome shotgun (WGS) entry which is preliminary data.</text>
</comment>
<dbReference type="PANTHER" id="PTHR23135">
    <property type="entry name" value="MUR LIGASE FAMILY MEMBER"/>
    <property type="match status" value="1"/>
</dbReference>
<dbReference type="InterPro" id="IPR004101">
    <property type="entry name" value="Mur_ligase_C"/>
</dbReference>
<dbReference type="InterPro" id="IPR035911">
    <property type="entry name" value="MurE/MurF_N"/>
</dbReference>
<evidence type="ECO:0000256" key="6">
    <source>
        <dbReference type="ARBA" id="ARBA00023316"/>
    </source>
</evidence>
<comment type="catalytic activity">
    <reaction evidence="7">
        <text>UDP-N-acetyl-alpha-D-muramoyl-L-alanyl-D-glutamate + meso-2,6-diaminopimelate + ATP = UDP-N-acetyl-alpha-D-muramoyl-L-alanyl-gamma-D-glutamyl-meso-2,6-diaminopimelate + ADP + phosphate + H(+)</text>
        <dbReference type="Rhea" id="RHEA:23676"/>
        <dbReference type="ChEBI" id="CHEBI:15378"/>
        <dbReference type="ChEBI" id="CHEBI:30616"/>
        <dbReference type="ChEBI" id="CHEBI:43474"/>
        <dbReference type="ChEBI" id="CHEBI:57791"/>
        <dbReference type="ChEBI" id="CHEBI:83900"/>
        <dbReference type="ChEBI" id="CHEBI:83905"/>
        <dbReference type="ChEBI" id="CHEBI:456216"/>
        <dbReference type="EC" id="6.3.2.13"/>
    </reaction>
</comment>
<dbReference type="InterPro" id="IPR036565">
    <property type="entry name" value="Mur-like_cat_sf"/>
</dbReference>
<keyword evidence="7" id="KW-0460">Magnesium</keyword>
<comment type="PTM">
    <text evidence="7">Carboxylation is probably crucial for Mg(2+) binding and, consequently, for the gamma-phosphate positioning of ATP.</text>
</comment>
<evidence type="ECO:0000256" key="7">
    <source>
        <dbReference type="HAMAP-Rule" id="MF_00208"/>
    </source>
</evidence>
<dbReference type="PANTHER" id="PTHR23135:SF4">
    <property type="entry name" value="UDP-N-ACETYLMURAMOYL-L-ALANYL-D-GLUTAMATE--2,6-DIAMINOPIMELATE LIGASE MURE HOMOLOG, CHLOROPLASTIC"/>
    <property type="match status" value="1"/>
</dbReference>
<feature type="binding site" evidence="7">
    <location>
        <begin position="112"/>
        <end position="118"/>
    </location>
    <ligand>
        <name>ATP</name>
        <dbReference type="ChEBI" id="CHEBI:30616"/>
    </ligand>
</feature>
<evidence type="ECO:0000256" key="3">
    <source>
        <dbReference type="ARBA" id="ARBA00022960"/>
    </source>
</evidence>
<comment type="subcellular location">
    <subcellularLocation>
        <location evidence="7 8">Cytoplasm</location>
    </subcellularLocation>
</comment>
<comment type="function">
    <text evidence="7">Catalyzes the addition of meso-diaminopimelic acid to the nucleotide precursor UDP-N-acetylmuramoyl-L-alanyl-D-glutamate (UMAG) in the biosynthesis of bacterial cell-wall peptidoglycan.</text>
</comment>
<dbReference type="GO" id="GO:0008765">
    <property type="term" value="F:UDP-N-acetylmuramoylalanyl-D-glutamate-2,6-diaminopimelate ligase activity"/>
    <property type="evidence" value="ECO:0007669"/>
    <property type="project" value="UniProtKB-EC"/>
</dbReference>
<keyword evidence="3 7" id="KW-0133">Cell shape</keyword>
<dbReference type="HAMAP" id="MF_00208">
    <property type="entry name" value="MurE"/>
    <property type="match status" value="1"/>
</dbReference>
<feature type="domain" description="Mur ligase C-terminal" evidence="10">
    <location>
        <begin position="337"/>
        <end position="460"/>
    </location>
</feature>
<dbReference type="InterPro" id="IPR000713">
    <property type="entry name" value="Mur_ligase_N"/>
</dbReference>
<evidence type="ECO:0000313" key="13">
    <source>
        <dbReference type="Proteomes" id="UP000818323"/>
    </source>
</evidence>
<feature type="binding site" evidence="7">
    <location>
        <position position="187"/>
    </location>
    <ligand>
        <name>UDP-N-acetyl-alpha-D-muramoyl-L-alanyl-D-glutamate</name>
        <dbReference type="ChEBI" id="CHEBI:83900"/>
    </ligand>
</feature>
<keyword evidence="13" id="KW-1185">Reference proteome</keyword>
<dbReference type="NCBIfam" id="NF001124">
    <property type="entry name" value="PRK00139.1-2"/>
    <property type="match status" value="1"/>
</dbReference>
<evidence type="ECO:0000256" key="4">
    <source>
        <dbReference type="ARBA" id="ARBA00022984"/>
    </source>
</evidence>
<keyword evidence="5 7" id="KW-0131">Cell cycle</keyword>
<dbReference type="SUPFAM" id="SSF63418">
    <property type="entry name" value="MurE/MurF N-terminal domain"/>
    <property type="match status" value="1"/>
</dbReference>
<feature type="domain" description="Mur ligase central" evidence="11">
    <location>
        <begin position="110"/>
        <end position="312"/>
    </location>
</feature>
<feature type="binding site" evidence="7">
    <location>
        <position position="386"/>
    </location>
    <ligand>
        <name>meso-2,6-diaminopimelate</name>
        <dbReference type="ChEBI" id="CHEBI:57791"/>
    </ligand>
</feature>
<keyword evidence="7 12" id="KW-0436">Ligase</keyword>
<name>A0ABW9YY24_9HYPH</name>
<feature type="binding site" evidence="7">
    <location>
        <position position="189"/>
    </location>
    <ligand>
        <name>UDP-N-acetyl-alpha-D-muramoyl-L-alanyl-D-glutamate</name>
        <dbReference type="ChEBI" id="CHEBI:83900"/>
    </ligand>
</feature>
<proteinExistence type="inferred from homology"/>
<feature type="short sequence motif" description="Meso-diaminopimelate recognition motif" evidence="7">
    <location>
        <begin position="410"/>
        <end position="413"/>
    </location>
</feature>
<evidence type="ECO:0000259" key="10">
    <source>
        <dbReference type="Pfam" id="PF02875"/>
    </source>
</evidence>
<feature type="binding site" evidence="7">
    <location>
        <begin position="154"/>
        <end position="155"/>
    </location>
    <ligand>
        <name>UDP-N-acetyl-alpha-D-muramoyl-L-alanyl-D-glutamate</name>
        <dbReference type="ChEBI" id="CHEBI:83900"/>
    </ligand>
</feature>
<gene>
    <name evidence="7" type="primary">murE</name>
    <name evidence="12" type="ORF">GR303_06565</name>
</gene>
<dbReference type="InterPro" id="IPR036615">
    <property type="entry name" value="Mur_ligase_C_dom_sf"/>
</dbReference>
<evidence type="ECO:0000256" key="8">
    <source>
        <dbReference type="RuleBase" id="RU004135"/>
    </source>
</evidence>
<feature type="binding site" evidence="7">
    <location>
        <position position="181"/>
    </location>
    <ligand>
        <name>UDP-N-acetyl-alpha-D-muramoyl-L-alanyl-D-glutamate</name>
        <dbReference type="ChEBI" id="CHEBI:83900"/>
    </ligand>
</feature>
<keyword evidence="2 7" id="KW-0132">Cell division</keyword>
<dbReference type="Gene3D" id="3.40.1390.10">
    <property type="entry name" value="MurE/MurF, N-terminal domain"/>
    <property type="match status" value="1"/>
</dbReference>
<dbReference type="Gene3D" id="3.90.190.20">
    <property type="entry name" value="Mur ligase, C-terminal domain"/>
    <property type="match status" value="1"/>
</dbReference>
<feature type="domain" description="Mur ligase N-terminal catalytic" evidence="9">
    <location>
        <begin position="26"/>
        <end position="99"/>
    </location>
</feature>
<dbReference type="EC" id="6.3.2.13" evidence="7"/>
<evidence type="ECO:0000256" key="2">
    <source>
        <dbReference type="ARBA" id="ARBA00022618"/>
    </source>
</evidence>
<organism evidence="12 13">
    <name type="scientific">Microvirga arsenatis</name>
    <dbReference type="NCBI Taxonomy" id="2692265"/>
    <lineage>
        <taxon>Bacteria</taxon>
        <taxon>Pseudomonadati</taxon>
        <taxon>Pseudomonadota</taxon>
        <taxon>Alphaproteobacteria</taxon>
        <taxon>Hyphomicrobiales</taxon>
        <taxon>Methylobacteriaceae</taxon>
        <taxon>Microvirga</taxon>
    </lineage>
</organism>
<feature type="binding site" evidence="7">
    <location>
        <position position="462"/>
    </location>
    <ligand>
        <name>meso-2,6-diaminopimelate</name>
        <dbReference type="ChEBI" id="CHEBI:57791"/>
    </ligand>
</feature>
<keyword evidence="7" id="KW-0963">Cytoplasm</keyword>
<feature type="binding site" evidence="7">
    <location>
        <begin position="410"/>
        <end position="413"/>
    </location>
    <ligand>
        <name>meso-2,6-diaminopimelate</name>
        <dbReference type="ChEBI" id="CHEBI:57791"/>
    </ligand>
</feature>
<evidence type="ECO:0000256" key="5">
    <source>
        <dbReference type="ARBA" id="ARBA00023306"/>
    </source>
</evidence>
<dbReference type="Pfam" id="PF08245">
    <property type="entry name" value="Mur_ligase_M"/>
    <property type="match status" value="1"/>
</dbReference>
<dbReference type="Gene3D" id="3.40.1190.10">
    <property type="entry name" value="Mur-like, catalytic domain"/>
    <property type="match status" value="1"/>
</dbReference>
<comment type="similarity">
    <text evidence="1 7">Belongs to the MurCDEF family. MurE subfamily.</text>
</comment>
<keyword evidence="6 7" id="KW-0961">Cell wall biogenesis/degradation</keyword>
<evidence type="ECO:0000259" key="11">
    <source>
        <dbReference type="Pfam" id="PF08245"/>
    </source>
</evidence>
<keyword evidence="4 7" id="KW-0573">Peptidoglycan synthesis</keyword>
<comment type="cofactor">
    <cofactor evidence="7">
        <name>Mg(2+)</name>
        <dbReference type="ChEBI" id="CHEBI:18420"/>
    </cofactor>
</comment>
<sequence length="489" mass="51338">MSTRSLKLGDLLDLAAGDAQASLSVSKIASDSRKVEPGTLFFAVPGTKVDGMSFVPQAAAAGAVAIVGEAGRPADLPNHVAYLQVKDVRRTLALAAARFFPRQPEKVVAVTGTSGKSSVADFTRQLFAALGYKSASVGTLGIITSDGAAYGSLTTPDPISLHESFDRLANDGVTRLAMEASSHGIDQRRLDGVRLHAAGFTNLGRDHLDYHATMESYAAAKLRLFDTLLPQDAPAVINADGPSADLFLQGARRRGLSLITTGTAGETIRLVEARAEGFAQALTVEAYGRTIRTTLPLLGAFQVENALVAAGLVLAVEGEGRAAEVFEGFRTLKGVSGRLEQVGEIDGALCIVDYAHKPDALAHVLDALRPFVKGRLVCILGCGGDRDRGKRPLMGQIAADKADAVIVTDDNPRSEDPAAIRAEVLKGAPGAREIGDRAQAIRTAVSELRQGDILVVAGKGHETGQIIGDRTLPFSDHEEVRTAIAARQG</sequence>
<reference evidence="12 13" key="1">
    <citation type="submission" date="2020-01" db="EMBL/GenBank/DDBJ databases">
        <title>Microvirga sp. nov., an arsenate reduction bacterium isolated from Tibet hotspring sediments.</title>
        <authorList>
            <person name="Yuan C.-G."/>
        </authorList>
    </citation>
    <scope>NUCLEOTIDE SEQUENCE [LARGE SCALE GENOMIC DNA]</scope>
    <source>
        <strain evidence="12 13">SYSU G3D203</strain>
    </source>
</reference>
<dbReference type="InterPro" id="IPR005761">
    <property type="entry name" value="UDP-N-AcMur-Glu-dNH2Pim_ligase"/>
</dbReference>
<dbReference type="NCBIfam" id="NF001126">
    <property type="entry name" value="PRK00139.1-4"/>
    <property type="match status" value="1"/>
</dbReference>
<feature type="modified residue" description="N6-carboxylysine" evidence="7">
    <location>
        <position position="221"/>
    </location>
</feature>
<dbReference type="SUPFAM" id="SSF53623">
    <property type="entry name" value="MurD-like peptide ligases, catalytic domain"/>
    <property type="match status" value="1"/>
</dbReference>
<evidence type="ECO:0000256" key="1">
    <source>
        <dbReference type="ARBA" id="ARBA00005898"/>
    </source>
</evidence>
<feature type="binding site" evidence="7">
    <location>
        <position position="458"/>
    </location>
    <ligand>
        <name>meso-2,6-diaminopimelate</name>
        <dbReference type="ChEBI" id="CHEBI:57791"/>
    </ligand>
</feature>
<dbReference type="SUPFAM" id="SSF53244">
    <property type="entry name" value="MurD-like peptide ligases, peptide-binding domain"/>
    <property type="match status" value="1"/>
</dbReference>
<dbReference type="InterPro" id="IPR013221">
    <property type="entry name" value="Mur_ligase_cen"/>
</dbReference>
<comment type="caution">
    <text evidence="7">Lacks conserved residue(s) required for the propagation of feature annotation.</text>
</comment>
<dbReference type="Pfam" id="PF01225">
    <property type="entry name" value="Mur_ligase"/>
    <property type="match status" value="1"/>
</dbReference>
<evidence type="ECO:0000313" key="12">
    <source>
        <dbReference type="EMBL" id="NBJ24018.1"/>
    </source>
</evidence>
<keyword evidence="7" id="KW-0547">Nucleotide-binding</keyword>
<protein>
    <recommendedName>
        <fullName evidence="7">UDP-N-acetylmuramoyl-L-alanyl-D-glutamate--2,6-diaminopimelate ligase</fullName>
        <ecNumber evidence="7">6.3.2.13</ecNumber>
    </recommendedName>
    <alternativeName>
        <fullName evidence="7">Meso-A2pm-adding enzyme</fullName>
    </alternativeName>
    <alternativeName>
        <fullName evidence="7">Meso-diaminopimelate-adding enzyme</fullName>
    </alternativeName>
    <alternativeName>
        <fullName evidence="7">UDP-MurNAc-L-Ala-D-Glu:meso-diaminopimelate ligase</fullName>
    </alternativeName>
    <alternativeName>
        <fullName evidence="7">UDP-MurNAc-tripeptide synthetase</fullName>
    </alternativeName>
    <alternativeName>
        <fullName evidence="7">UDP-N-acetylmuramyl-tripeptide synthetase</fullName>
    </alternativeName>
</protein>
<keyword evidence="7" id="KW-0067">ATP-binding</keyword>
<dbReference type="EMBL" id="JAAAXJ010000003">
    <property type="protein sequence ID" value="NBJ24018.1"/>
    <property type="molecule type" value="Genomic_DNA"/>
</dbReference>
<dbReference type="NCBIfam" id="TIGR01085">
    <property type="entry name" value="murE"/>
    <property type="match status" value="1"/>
</dbReference>
<feature type="binding site" evidence="7">
    <location>
        <position position="32"/>
    </location>
    <ligand>
        <name>UDP-N-acetyl-alpha-D-muramoyl-L-alanyl-D-glutamate</name>
        <dbReference type="ChEBI" id="CHEBI:83900"/>
    </ligand>
</feature>
<comment type="pathway">
    <text evidence="7 8">Cell wall biogenesis; peptidoglycan biosynthesis.</text>
</comment>
<accession>A0ABW9YY24</accession>
<dbReference type="RefSeq" id="WP_161723570.1">
    <property type="nucleotide sequence ID" value="NZ_JAAAXI010000009.1"/>
</dbReference>
<dbReference type="Pfam" id="PF02875">
    <property type="entry name" value="Mur_ligase_C"/>
    <property type="match status" value="1"/>
</dbReference>
<evidence type="ECO:0000259" key="9">
    <source>
        <dbReference type="Pfam" id="PF01225"/>
    </source>
</evidence>
<dbReference type="Proteomes" id="UP000818323">
    <property type="component" value="Unassembled WGS sequence"/>
</dbReference>